<protein>
    <submittedName>
        <fullName evidence="1">Uncharacterized protein</fullName>
    </submittedName>
</protein>
<accession>A0A176VT81</accession>
<keyword evidence="2" id="KW-1185">Reference proteome</keyword>
<dbReference type="Proteomes" id="UP000077202">
    <property type="component" value="Unassembled WGS sequence"/>
</dbReference>
<proteinExistence type="predicted"/>
<evidence type="ECO:0000313" key="2">
    <source>
        <dbReference type="Proteomes" id="UP000077202"/>
    </source>
</evidence>
<reference evidence="1" key="1">
    <citation type="submission" date="2016-03" db="EMBL/GenBank/DDBJ databases">
        <title>Mechanisms controlling the formation of the plant cell surface in tip-growing cells are functionally conserved among land plants.</title>
        <authorList>
            <person name="Honkanen S."/>
            <person name="Jones V.A."/>
            <person name="Morieri G."/>
            <person name="Champion C."/>
            <person name="Hetherington A.J."/>
            <person name="Kelly S."/>
            <person name="Saint-Marcoux D."/>
            <person name="Proust H."/>
            <person name="Prescott H."/>
            <person name="Dolan L."/>
        </authorList>
    </citation>
    <scope>NUCLEOTIDE SEQUENCE [LARGE SCALE GENOMIC DNA]</scope>
    <source>
        <tissue evidence="1">Whole gametophyte</tissue>
    </source>
</reference>
<comment type="caution">
    <text evidence="1">The sequence shown here is derived from an EMBL/GenBank/DDBJ whole genome shotgun (WGS) entry which is preliminary data.</text>
</comment>
<dbReference type="EMBL" id="LVLJ01002890">
    <property type="protein sequence ID" value="OAE23305.1"/>
    <property type="molecule type" value="Genomic_DNA"/>
</dbReference>
<name>A0A176VT81_MARPO</name>
<organism evidence="1 2">
    <name type="scientific">Marchantia polymorpha subsp. ruderalis</name>
    <dbReference type="NCBI Taxonomy" id="1480154"/>
    <lineage>
        <taxon>Eukaryota</taxon>
        <taxon>Viridiplantae</taxon>
        <taxon>Streptophyta</taxon>
        <taxon>Embryophyta</taxon>
        <taxon>Marchantiophyta</taxon>
        <taxon>Marchantiopsida</taxon>
        <taxon>Marchantiidae</taxon>
        <taxon>Marchantiales</taxon>
        <taxon>Marchantiaceae</taxon>
        <taxon>Marchantia</taxon>
    </lineage>
</organism>
<dbReference type="AlphaFoldDB" id="A0A176VT81"/>
<gene>
    <name evidence="1" type="ORF">AXG93_1713s1050</name>
</gene>
<evidence type="ECO:0000313" key="1">
    <source>
        <dbReference type="EMBL" id="OAE23305.1"/>
    </source>
</evidence>
<sequence length="107" mass="12413">MIPREIIPSLLHRLVRTFVCREAKRECRDRRNKAISREKTSEFENTSYMTRIWRAEGKVAPEVKERKVENLSGFHIERTHLTVGPKPGAGDSLGGKCVTWRLSDKYT</sequence>